<evidence type="ECO:0000313" key="2">
    <source>
        <dbReference type="EMBL" id="KLO13403.1"/>
    </source>
</evidence>
<evidence type="ECO:0000313" key="3">
    <source>
        <dbReference type="Proteomes" id="UP000053477"/>
    </source>
</evidence>
<name>A0A0H2RVI1_9AGAM</name>
<dbReference type="AlphaFoldDB" id="A0A0H2RVI1"/>
<reference evidence="2 3" key="1">
    <citation type="submission" date="2015-04" db="EMBL/GenBank/DDBJ databases">
        <title>Complete genome sequence of Schizopora paradoxa KUC8140, a cosmopolitan wood degrader in East Asia.</title>
        <authorList>
            <consortium name="DOE Joint Genome Institute"/>
            <person name="Min B."/>
            <person name="Park H."/>
            <person name="Jang Y."/>
            <person name="Kim J.-J."/>
            <person name="Kim K.H."/>
            <person name="Pangilinan J."/>
            <person name="Lipzen A."/>
            <person name="Riley R."/>
            <person name="Grigoriev I.V."/>
            <person name="Spatafora J.W."/>
            <person name="Choi I.-G."/>
        </authorList>
    </citation>
    <scope>NUCLEOTIDE SEQUENCE [LARGE SCALE GENOMIC DNA]</scope>
    <source>
        <strain evidence="2 3">KUC8140</strain>
    </source>
</reference>
<organism evidence="2 3">
    <name type="scientific">Schizopora paradoxa</name>
    <dbReference type="NCBI Taxonomy" id="27342"/>
    <lineage>
        <taxon>Eukaryota</taxon>
        <taxon>Fungi</taxon>
        <taxon>Dikarya</taxon>
        <taxon>Basidiomycota</taxon>
        <taxon>Agaricomycotina</taxon>
        <taxon>Agaricomycetes</taxon>
        <taxon>Hymenochaetales</taxon>
        <taxon>Schizoporaceae</taxon>
        <taxon>Schizopora</taxon>
    </lineage>
</organism>
<feature type="compositionally biased region" description="Polar residues" evidence="1">
    <location>
        <begin position="147"/>
        <end position="163"/>
    </location>
</feature>
<dbReference type="Proteomes" id="UP000053477">
    <property type="component" value="Unassembled WGS sequence"/>
</dbReference>
<feature type="region of interest" description="Disordered" evidence="1">
    <location>
        <begin position="147"/>
        <end position="181"/>
    </location>
</feature>
<gene>
    <name evidence="2" type="ORF">SCHPADRAFT_928580</name>
</gene>
<sequence>MPRSEGLKTIDDVRRGVNFEVGEVTITRIFCKTPWTRCELPEPGIFADWRRQRLRTHRLFDFFASRGMPQYEKHVSAKSELMVKLVLAFLQDCNDVEAIQIGWPPQNTVCRRQKGHEDIFKFGVLKPRWSLDLKTFDHEGLLCKSSAQTATKSSGSRESSRFNLSVRGGLSPLLPGGQTLK</sequence>
<dbReference type="EMBL" id="KQ085960">
    <property type="protein sequence ID" value="KLO13403.1"/>
    <property type="molecule type" value="Genomic_DNA"/>
</dbReference>
<evidence type="ECO:0000256" key="1">
    <source>
        <dbReference type="SAM" id="MobiDB-lite"/>
    </source>
</evidence>
<proteinExistence type="predicted"/>
<accession>A0A0H2RVI1</accession>
<dbReference type="InParanoid" id="A0A0H2RVI1"/>
<protein>
    <submittedName>
        <fullName evidence="2">Uncharacterized protein</fullName>
    </submittedName>
</protein>
<keyword evidence="3" id="KW-1185">Reference proteome</keyword>